<proteinExistence type="predicted"/>
<keyword evidence="2" id="KW-1133">Transmembrane helix</keyword>
<reference evidence="3 4" key="1">
    <citation type="submission" date="2019-04" db="EMBL/GenBank/DDBJ databases">
        <title>Fungal friends and foes A comparative genomics study of 23 Aspergillus species from section Flavi.</title>
        <authorList>
            <consortium name="DOE Joint Genome Institute"/>
            <person name="Kjaerbolling I."/>
            <person name="Vesth T.C."/>
            <person name="Frisvad J.C."/>
            <person name="Nybo J.L."/>
            <person name="Theobald S."/>
            <person name="Kildgaard S."/>
            <person name="Petersen T.I."/>
            <person name="Kuo A."/>
            <person name="Sato A."/>
            <person name="Lyhne E.K."/>
            <person name="Kogle M.E."/>
            <person name="Wiebenga A."/>
            <person name="Kun R.S."/>
            <person name="Lubbers R.J."/>
            <person name="Makela M.R."/>
            <person name="Barry K."/>
            <person name="Chovatia M."/>
            <person name="Clum A."/>
            <person name="Daum C."/>
            <person name="Haridas S."/>
            <person name="He G."/>
            <person name="LaButti K."/>
            <person name="Lipzen A."/>
            <person name="Mondo S."/>
            <person name="Pangilinan J."/>
            <person name="Riley R."/>
            <person name="Salamov A."/>
            <person name="Simmons B.A."/>
            <person name="Magnuson J.K."/>
            <person name="Henrissat B."/>
            <person name="Mortensen U.H."/>
            <person name="Larsen T.O."/>
            <person name="De vries R.P."/>
            <person name="Grigoriev I.V."/>
            <person name="Machida M."/>
            <person name="Baker S.E."/>
            <person name="Andersen M.R."/>
        </authorList>
    </citation>
    <scope>NUCLEOTIDE SEQUENCE [LARGE SCALE GENOMIC DNA]</scope>
    <source>
        <strain evidence="3 4">CBS 126849</strain>
    </source>
</reference>
<feature type="transmembrane region" description="Helical" evidence="2">
    <location>
        <begin position="24"/>
        <end position="42"/>
    </location>
</feature>
<feature type="transmembrane region" description="Helical" evidence="2">
    <location>
        <begin position="130"/>
        <end position="152"/>
    </location>
</feature>
<dbReference type="AlphaFoldDB" id="A0A5N6F531"/>
<evidence type="ECO:0000313" key="4">
    <source>
        <dbReference type="Proteomes" id="UP000326799"/>
    </source>
</evidence>
<gene>
    <name evidence="3" type="ORF">BDV33DRAFT_135808</name>
</gene>
<keyword evidence="4" id="KW-1185">Reference proteome</keyword>
<feature type="transmembrane region" description="Helical" evidence="2">
    <location>
        <begin position="96"/>
        <end position="118"/>
    </location>
</feature>
<feature type="compositionally biased region" description="Low complexity" evidence="1">
    <location>
        <begin position="69"/>
        <end position="79"/>
    </location>
</feature>
<organism evidence="3 4">
    <name type="scientific">Aspergillus novoparasiticus</name>
    <dbReference type="NCBI Taxonomy" id="986946"/>
    <lineage>
        <taxon>Eukaryota</taxon>
        <taxon>Fungi</taxon>
        <taxon>Dikarya</taxon>
        <taxon>Ascomycota</taxon>
        <taxon>Pezizomycotina</taxon>
        <taxon>Eurotiomycetes</taxon>
        <taxon>Eurotiomycetidae</taxon>
        <taxon>Eurotiales</taxon>
        <taxon>Aspergillaceae</taxon>
        <taxon>Aspergillus</taxon>
        <taxon>Aspergillus subgen. Circumdati</taxon>
    </lineage>
</organism>
<accession>A0A5N6F531</accession>
<evidence type="ECO:0000256" key="2">
    <source>
        <dbReference type="SAM" id="Phobius"/>
    </source>
</evidence>
<dbReference type="Proteomes" id="UP000326799">
    <property type="component" value="Unassembled WGS sequence"/>
</dbReference>
<protein>
    <submittedName>
        <fullName evidence="3">Uncharacterized protein</fullName>
    </submittedName>
</protein>
<keyword evidence="2" id="KW-0472">Membrane</keyword>
<evidence type="ECO:0000256" key="1">
    <source>
        <dbReference type="SAM" id="MobiDB-lite"/>
    </source>
</evidence>
<feature type="region of interest" description="Disordered" evidence="1">
    <location>
        <begin position="67"/>
        <end position="88"/>
    </location>
</feature>
<evidence type="ECO:0000313" key="3">
    <source>
        <dbReference type="EMBL" id="KAB8224856.1"/>
    </source>
</evidence>
<sequence length="160" mass="17996">MNWCLDGQPVCNLHEYGFISYDRWFILLVICIIGMAAMPTMIDNAVETADRLSLGLKMGCPLEKLPGFSSSSSKKPSTSEGIQQPEGMGKSVTTPVWVLIYLFITEDMLFLFYSLLFAQLGVRVWGLWDMVLFFFVYIFSASSMCFILIGFYSSSSGALW</sequence>
<keyword evidence="2" id="KW-0812">Transmembrane</keyword>
<name>A0A5N6F531_9EURO</name>
<dbReference type="EMBL" id="ML733397">
    <property type="protein sequence ID" value="KAB8224856.1"/>
    <property type="molecule type" value="Genomic_DNA"/>
</dbReference>